<keyword evidence="1" id="KW-0732">Signal</keyword>
<dbReference type="RefSeq" id="XP_062879803.1">
    <property type="nucleotide sequence ID" value="XM_063023733.1"/>
</dbReference>
<accession>A0AAX4HFU0</accession>
<name>A0AAX4HFU0_9ASCO</name>
<feature type="chain" id="PRO_5043690990" evidence="1">
    <location>
        <begin position="19"/>
        <end position="214"/>
    </location>
</feature>
<dbReference type="KEGG" id="asau:88175872"/>
<protein>
    <submittedName>
        <fullName evidence="2">Uncharacterized protein</fullName>
    </submittedName>
</protein>
<dbReference type="GeneID" id="88175872"/>
<organism evidence="2 3">
    <name type="scientific">Australozyma saopauloensis</name>
    <dbReference type="NCBI Taxonomy" id="291208"/>
    <lineage>
        <taxon>Eukaryota</taxon>
        <taxon>Fungi</taxon>
        <taxon>Dikarya</taxon>
        <taxon>Ascomycota</taxon>
        <taxon>Saccharomycotina</taxon>
        <taxon>Pichiomycetes</taxon>
        <taxon>Metschnikowiaceae</taxon>
        <taxon>Australozyma</taxon>
    </lineage>
</organism>
<dbReference type="Proteomes" id="UP001338582">
    <property type="component" value="Chromosome 6"/>
</dbReference>
<sequence length="214" mass="23814">MSLTGIFAIFWFLVLALAVNVTISVSSINNSQDLGYIKDVYEISTEYYLFVTGTPKAVVYDYNTTTGYVSLQQNGFVYNIFMGPKNQSTILAIGLTVKPEAMQFGANYRLINYNYWACLNINDPIGYSRRETMIFITSRSNATAPHTSCTRVWLTMNFCPQNTTNCQLPGTQPAFNSNFGSSTVSNQGLNLKSALIYQHSVYALIISALLAYTV</sequence>
<evidence type="ECO:0000313" key="3">
    <source>
        <dbReference type="Proteomes" id="UP001338582"/>
    </source>
</evidence>
<feature type="signal peptide" evidence="1">
    <location>
        <begin position="1"/>
        <end position="18"/>
    </location>
</feature>
<dbReference type="AlphaFoldDB" id="A0AAX4HFU0"/>
<reference evidence="2 3" key="1">
    <citation type="submission" date="2023-10" db="EMBL/GenBank/DDBJ databases">
        <title>Draft Genome Sequence of Candida saopaulonensis from a very Premature Infant with Sepsis.</title>
        <authorList>
            <person name="Ning Y."/>
            <person name="Dai R."/>
            <person name="Xiao M."/>
            <person name="Xu Y."/>
            <person name="Yan Q."/>
            <person name="Zhang L."/>
        </authorList>
    </citation>
    <scope>NUCLEOTIDE SEQUENCE [LARGE SCALE GENOMIC DNA]</scope>
    <source>
        <strain evidence="2 3">19XY460</strain>
    </source>
</reference>
<proteinExistence type="predicted"/>
<evidence type="ECO:0000256" key="1">
    <source>
        <dbReference type="SAM" id="SignalP"/>
    </source>
</evidence>
<keyword evidence="3" id="KW-1185">Reference proteome</keyword>
<gene>
    <name evidence="2" type="ORF">PUMCH_004812</name>
</gene>
<dbReference type="EMBL" id="CP138899">
    <property type="protein sequence ID" value="WPK27425.1"/>
    <property type="molecule type" value="Genomic_DNA"/>
</dbReference>
<evidence type="ECO:0000313" key="2">
    <source>
        <dbReference type="EMBL" id="WPK27425.1"/>
    </source>
</evidence>